<feature type="transmembrane region" description="Helical" evidence="1">
    <location>
        <begin position="79"/>
        <end position="98"/>
    </location>
</feature>
<dbReference type="InterPro" id="IPR036259">
    <property type="entry name" value="MFS_trans_sf"/>
</dbReference>
<dbReference type="EMBL" id="QMQB01000138">
    <property type="protein sequence ID" value="RLE12711.1"/>
    <property type="molecule type" value="Genomic_DNA"/>
</dbReference>
<dbReference type="PANTHER" id="PTHR23518:SF2">
    <property type="entry name" value="MAJOR FACILITATOR SUPERFAMILY TRANSPORTER"/>
    <property type="match status" value="1"/>
</dbReference>
<name>A0A662DEH3_UNCAE</name>
<dbReference type="Gene3D" id="1.20.1250.20">
    <property type="entry name" value="MFS general substrate transporter like domains"/>
    <property type="match status" value="1"/>
</dbReference>
<evidence type="ECO:0000256" key="1">
    <source>
        <dbReference type="SAM" id="Phobius"/>
    </source>
</evidence>
<comment type="caution">
    <text evidence="2">The sequence shown here is derived from an EMBL/GenBank/DDBJ whole genome shotgun (WGS) entry which is preliminary data.</text>
</comment>
<sequence length="131" mass="14560">MPFFSLLLANIISLFWVVLAFVVAGLREIGKPTRKALIVDLARETVHGRAVGMYYLVRGLVVLPASLIGGWLWTISPRLPFYIAFLAGMAGFLVYAVCKSEKSRGIVGLTRLTASLKYHQAELEKFFLTLL</sequence>
<dbReference type="SUPFAM" id="SSF103473">
    <property type="entry name" value="MFS general substrate transporter"/>
    <property type="match status" value="1"/>
</dbReference>
<feature type="transmembrane region" description="Helical" evidence="1">
    <location>
        <begin position="6"/>
        <end position="26"/>
    </location>
</feature>
<reference evidence="2 3" key="1">
    <citation type="submission" date="2018-06" db="EMBL/GenBank/DDBJ databases">
        <title>Extensive metabolic versatility and redundancy in microbially diverse, dynamic hydrothermal sediments.</title>
        <authorList>
            <person name="Dombrowski N."/>
            <person name="Teske A."/>
            <person name="Baker B.J."/>
        </authorList>
    </citation>
    <scope>NUCLEOTIDE SEQUENCE [LARGE SCALE GENOMIC DNA]</scope>
    <source>
        <strain evidence="2">B19_G9</strain>
    </source>
</reference>
<evidence type="ECO:0008006" key="4">
    <source>
        <dbReference type="Google" id="ProtNLM"/>
    </source>
</evidence>
<accession>A0A662DEH3</accession>
<keyword evidence="1" id="KW-0472">Membrane</keyword>
<keyword evidence="1" id="KW-1133">Transmembrane helix</keyword>
<dbReference type="PANTHER" id="PTHR23518">
    <property type="entry name" value="C-METHYLTRANSFERASE"/>
    <property type="match status" value="1"/>
</dbReference>
<proteinExistence type="predicted"/>
<gene>
    <name evidence="2" type="ORF">DRI96_04100</name>
</gene>
<keyword evidence="1" id="KW-0812">Transmembrane</keyword>
<evidence type="ECO:0000313" key="3">
    <source>
        <dbReference type="Proteomes" id="UP000267654"/>
    </source>
</evidence>
<organism evidence="2 3">
    <name type="scientific">Aerophobetes bacterium</name>
    <dbReference type="NCBI Taxonomy" id="2030807"/>
    <lineage>
        <taxon>Bacteria</taxon>
        <taxon>Candidatus Aerophobota</taxon>
    </lineage>
</organism>
<protein>
    <recommendedName>
        <fullName evidence="4">MFS transporter</fullName>
    </recommendedName>
</protein>
<evidence type="ECO:0000313" key="2">
    <source>
        <dbReference type="EMBL" id="RLE12711.1"/>
    </source>
</evidence>
<feature type="transmembrane region" description="Helical" evidence="1">
    <location>
        <begin position="53"/>
        <end position="73"/>
    </location>
</feature>
<dbReference type="Proteomes" id="UP000267654">
    <property type="component" value="Unassembled WGS sequence"/>
</dbReference>
<dbReference type="AlphaFoldDB" id="A0A662DEH3"/>